<evidence type="ECO:0000313" key="8">
    <source>
        <dbReference type="EMBL" id="WCT10399.1"/>
    </source>
</evidence>
<evidence type="ECO:0000313" key="9">
    <source>
        <dbReference type="Proteomes" id="UP001216139"/>
    </source>
</evidence>
<dbReference type="RefSeq" id="WP_273628586.1">
    <property type="nucleotide sequence ID" value="NZ_CP117167.1"/>
</dbReference>
<evidence type="ECO:0000256" key="1">
    <source>
        <dbReference type="ARBA" id="ARBA00004196"/>
    </source>
</evidence>
<dbReference type="PROSITE" id="PS51257">
    <property type="entry name" value="PROKAR_LIPOPROTEIN"/>
    <property type="match status" value="1"/>
</dbReference>
<dbReference type="Proteomes" id="UP001216139">
    <property type="component" value="Chromosome"/>
</dbReference>
<proteinExistence type="inferred from homology"/>
<evidence type="ECO:0000259" key="5">
    <source>
        <dbReference type="Pfam" id="PF25917"/>
    </source>
</evidence>
<feature type="chain" id="PRO_5046998478" evidence="3">
    <location>
        <begin position="20"/>
        <end position="391"/>
    </location>
</feature>
<evidence type="ECO:0000256" key="2">
    <source>
        <dbReference type="ARBA" id="ARBA00009477"/>
    </source>
</evidence>
<dbReference type="InterPro" id="IPR058625">
    <property type="entry name" value="MdtA-like_BSH"/>
</dbReference>
<dbReference type="NCBIfam" id="TIGR01730">
    <property type="entry name" value="RND_mfp"/>
    <property type="match status" value="1"/>
</dbReference>
<dbReference type="PANTHER" id="PTHR30158">
    <property type="entry name" value="ACRA/E-RELATED COMPONENT OF DRUG EFFLUX TRANSPORTER"/>
    <property type="match status" value="1"/>
</dbReference>
<evidence type="ECO:0000256" key="3">
    <source>
        <dbReference type="SAM" id="SignalP"/>
    </source>
</evidence>
<comment type="subcellular location">
    <subcellularLocation>
        <location evidence="1">Cell envelope</location>
    </subcellularLocation>
</comment>
<sequence>MKKAIFPGILSAMAILVLSSCGGGQKQGAAAGMGGPQPPASYQVFTITPESATLNSDYPATMQGEQNIEIRPKVDGFVDKIYVDEGSVVKKGQLLFRISAPQYQQDLNNSAAAISSAEADVSAAQLAVNKTKPLVEKDIISHYELESAEYTLTARKAALAQAKATYNTAKVNLGYTTITSPVDGVIGTLPYKTGSLVSSTNTSPLTTVSNIGKVYAYFSLNEKQLLDFSRTIKGSTLNEKLANTPAVTLILSDGSTYPEKGRVETIAGLINTETGSASFRASFPNPVGLLRSGSSASVRIPQVIKDGILIPQRSAYELQGKHFVYLVDAKGLVKSTEIEVMDLTVGQFYVVTSGLKAGDKIVYDGNSSLKDSATVKPEEMDASKVYQDINK</sequence>
<dbReference type="Gene3D" id="2.40.420.20">
    <property type="match status" value="1"/>
</dbReference>
<feature type="domain" description="Multidrug resistance protein MdtA-like barrel-sandwich hybrid" evidence="5">
    <location>
        <begin position="67"/>
        <end position="208"/>
    </location>
</feature>
<name>A0ABY7T2C4_9SPHI</name>
<dbReference type="InterPro" id="IPR058626">
    <property type="entry name" value="MdtA-like_b-barrel"/>
</dbReference>
<feature type="domain" description="Multidrug resistance protein MdtA-like beta-barrel" evidence="6">
    <location>
        <begin position="219"/>
        <end position="300"/>
    </location>
</feature>
<evidence type="ECO:0000259" key="4">
    <source>
        <dbReference type="Pfam" id="PF25876"/>
    </source>
</evidence>
<dbReference type="Pfam" id="PF25967">
    <property type="entry name" value="RND-MFP_C"/>
    <property type="match status" value="1"/>
</dbReference>
<dbReference type="Pfam" id="PF25876">
    <property type="entry name" value="HH_MFP_RND"/>
    <property type="match status" value="1"/>
</dbReference>
<dbReference type="InterPro" id="IPR058624">
    <property type="entry name" value="MdtA-like_HH"/>
</dbReference>
<dbReference type="Pfam" id="PF25917">
    <property type="entry name" value="BSH_RND"/>
    <property type="match status" value="1"/>
</dbReference>
<dbReference type="PANTHER" id="PTHR30158:SF23">
    <property type="entry name" value="MULTIDRUG RESISTANCE PROTEIN MEXA"/>
    <property type="match status" value="1"/>
</dbReference>
<comment type="similarity">
    <text evidence="2">Belongs to the membrane fusion protein (MFP) (TC 8.A.1) family.</text>
</comment>
<accession>A0ABY7T2C4</accession>
<dbReference type="EMBL" id="CP117167">
    <property type="protein sequence ID" value="WCT10399.1"/>
    <property type="molecule type" value="Genomic_DNA"/>
</dbReference>
<dbReference type="Gene3D" id="2.40.50.100">
    <property type="match status" value="1"/>
</dbReference>
<gene>
    <name evidence="8" type="ORF">PQO05_16815</name>
</gene>
<evidence type="ECO:0000259" key="7">
    <source>
        <dbReference type="Pfam" id="PF25967"/>
    </source>
</evidence>
<feature type="signal peptide" evidence="3">
    <location>
        <begin position="1"/>
        <end position="19"/>
    </location>
</feature>
<keyword evidence="3" id="KW-0732">Signal</keyword>
<feature type="domain" description="Multidrug resistance protein MdtA-like alpha-helical hairpin" evidence="4">
    <location>
        <begin position="107"/>
        <end position="176"/>
    </location>
</feature>
<dbReference type="Pfam" id="PF25944">
    <property type="entry name" value="Beta-barrel_RND"/>
    <property type="match status" value="1"/>
</dbReference>
<evidence type="ECO:0000259" key="6">
    <source>
        <dbReference type="Pfam" id="PF25944"/>
    </source>
</evidence>
<dbReference type="SUPFAM" id="SSF111369">
    <property type="entry name" value="HlyD-like secretion proteins"/>
    <property type="match status" value="1"/>
</dbReference>
<dbReference type="InterPro" id="IPR006143">
    <property type="entry name" value="RND_pump_MFP"/>
</dbReference>
<reference evidence="8 9" key="1">
    <citation type="submission" date="2023-02" db="EMBL/GenBank/DDBJ databases">
        <title>Genome sequence of Mucilaginibacter jinjuensis strain KACC 16571.</title>
        <authorList>
            <person name="Kim S."/>
            <person name="Heo J."/>
            <person name="Kwon S.-W."/>
        </authorList>
    </citation>
    <scope>NUCLEOTIDE SEQUENCE [LARGE SCALE GENOMIC DNA]</scope>
    <source>
        <strain evidence="8 9">KACC 16571</strain>
    </source>
</reference>
<protein>
    <submittedName>
        <fullName evidence="8">Efflux RND transporter periplasmic adaptor subunit</fullName>
    </submittedName>
</protein>
<keyword evidence="9" id="KW-1185">Reference proteome</keyword>
<dbReference type="InterPro" id="IPR058627">
    <property type="entry name" value="MdtA-like_C"/>
</dbReference>
<dbReference type="Gene3D" id="2.40.30.170">
    <property type="match status" value="1"/>
</dbReference>
<organism evidence="8 9">
    <name type="scientific">Mucilaginibacter jinjuensis</name>
    <dbReference type="NCBI Taxonomy" id="1176721"/>
    <lineage>
        <taxon>Bacteria</taxon>
        <taxon>Pseudomonadati</taxon>
        <taxon>Bacteroidota</taxon>
        <taxon>Sphingobacteriia</taxon>
        <taxon>Sphingobacteriales</taxon>
        <taxon>Sphingobacteriaceae</taxon>
        <taxon>Mucilaginibacter</taxon>
    </lineage>
</organism>
<feature type="domain" description="Multidrug resistance protein MdtA-like C-terminal permuted SH3" evidence="7">
    <location>
        <begin position="308"/>
        <end position="365"/>
    </location>
</feature>
<dbReference type="Gene3D" id="1.10.287.470">
    <property type="entry name" value="Helix hairpin bin"/>
    <property type="match status" value="1"/>
</dbReference>